<dbReference type="PANTHER" id="PTHR36220">
    <property type="entry name" value="UNNAMED PRODUCT"/>
    <property type="match status" value="1"/>
</dbReference>
<dbReference type="SUPFAM" id="SSF50965">
    <property type="entry name" value="Galactose oxidase, central domain"/>
    <property type="match status" value="1"/>
</dbReference>
<name>A0A7S3QCW1_9STRA</name>
<evidence type="ECO:0000313" key="1">
    <source>
        <dbReference type="EMBL" id="CAE0472920.1"/>
    </source>
</evidence>
<dbReference type="PANTHER" id="PTHR36220:SF1">
    <property type="entry name" value="GAMMA TUBULIN COMPLEX COMPONENT C-TERMINAL DOMAIN-CONTAINING PROTEIN"/>
    <property type="match status" value="1"/>
</dbReference>
<dbReference type="InterPro" id="IPR011043">
    <property type="entry name" value="Gal_Oxase/kelch_b-propeller"/>
</dbReference>
<dbReference type="Gene3D" id="2.130.10.130">
    <property type="entry name" value="Integrin alpha, N-terminal"/>
    <property type="match status" value="1"/>
</dbReference>
<protein>
    <submittedName>
        <fullName evidence="1">Uncharacterized protein</fullName>
    </submittedName>
</protein>
<accession>A0A7S3QCW1</accession>
<dbReference type="EMBL" id="HBIO01023130">
    <property type="protein sequence ID" value="CAE0472920.1"/>
    <property type="molecule type" value="Transcribed_RNA"/>
</dbReference>
<proteinExistence type="predicted"/>
<dbReference type="InterPro" id="IPR028994">
    <property type="entry name" value="Integrin_alpha_N"/>
</dbReference>
<sequence length="167" mass="17737">MRGQTKVFKDTGSSWVQLGQDLNGSAATDHGFGDSVAIAGNGRSIVIGALDPDEEVKVFEYNSQEEQWVHVHGTNFNGGRILGGSVGMSYDGKKIIVGAPITDNYSGQVQVFKDDGSAWVQVGEDIKGEQFNDNMGSSIGITGDGSRIVASSHGKRPKSGTVKVFER</sequence>
<organism evidence="1">
    <name type="scientific">Chaetoceros debilis</name>
    <dbReference type="NCBI Taxonomy" id="122233"/>
    <lineage>
        <taxon>Eukaryota</taxon>
        <taxon>Sar</taxon>
        <taxon>Stramenopiles</taxon>
        <taxon>Ochrophyta</taxon>
        <taxon>Bacillariophyta</taxon>
        <taxon>Coscinodiscophyceae</taxon>
        <taxon>Chaetocerotophycidae</taxon>
        <taxon>Chaetocerotales</taxon>
        <taxon>Chaetocerotaceae</taxon>
        <taxon>Chaetoceros</taxon>
    </lineage>
</organism>
<dbReference type="AlphaFoldDB" id="A0A7S3QCW1"/>
<reference evidence="1" key="1">
    <citation type="submission" date="2021-01" db="EMBL/GenBank/DDBJ databases">
        <authorList>
            <person name="Corre E."/>
            <person name="Pelletier E."/>
            <person name="Niang G."/>
            <person name="Scheremetjew M."/>
            <person name="Finn R."/>
            <person name="Kale V."/>
            <person name="Holt S."/>
            <person name="Cochrane G."/>
            <person name="Meng A."/>
            <person name="Brown T."/>
            <person name="Cohen L."/>
        </authorList>
    </citation>
    <scope>NUCLEOTIDE SEQUENCE</scope>
    <source>
        <strain evidence="1">MM31A-1</strain>
    </source>
</reference>
<gene>
    <name evidence="1" type="ORF">CDEB00056_LOCUS17773</name>
</gene>